<dbReference type="GO" id="GO:0016887">
    <property type="term" value="F:ATP hydrolysis activity"/>
    <property type="evidence" value="ECO:0007669"/>
    <property type="project" value="InterPro"/>
</dbReference>
<dbReference type="InterPro" id="IPR017871">
    <property type="entry name" value="ABC_transporter-like_CS"/>
</dbReference>
<dbReference type="PROSITE" id="PS50893">
    <property type="entry name" value="ABC_TRANSPORTER_2"/>
    <property type="match status" value="1"/>
</dbReference>
<dbReference type="Gene3D" id="1.20.1560.10">
    <property type="entry name" value="ABC transporter type 1, transmembrane domain"/>
    <property type="match status" value="1"/>
</dbReference>
<evidence type="ECO:0000256" key="2">
    <source>
        <dbReference type="ARBA" id="ARBA00022448"/>
    </source>
</evidence>
<dbReference type="InterPro" id="IPR003593">
    <property type="entry name" value="AAA+_ATPase"/>
</dbReference>
<feature type="domain" description="ABC transmembrane type-1" evidence="12">
    <location>
        <begin position="38"/>
        <end position="317"/>
    </location>
</feature>
<proteinExistence type="predicted"/>
<evidence type="ECO:0000256" key="4">
    <source>
        <dbReference type="ARBA" id="ARBA00022692"/>
    </source>
</evidence>
<keyword evidence="3" id="KW-1003">Cell membrane</keyword>
<feature type="transmembrane region" description="Helical" evidence="10">
    <location>
        <begin position="173"/>
        <end position="192"/>
    </location>
</feature>
<dbReference type="Pfam" id="PF00005">
    <property type="entry name" value="ABC_tran"/>
    <property type="match status" value="1"/>
</dbReference>
<evidence type="ECO:0000256" key="8">
    <source>
        <dbReference type="ARBA" id="ARBA00023136"/>
    </source>
</evidence>
<feature type="transmembrane region" description="Helical" evidence="10">
    <location>
        <begin position="285"/>
        <end position="306"/>
    </location>
</feature>
<comment type="caution">
    <text evidence="13">The sequence shown here is derived from an EMBL/GenBank/DDBJ whole genome shotgun (WGS) entry which is preliminary data.</text>
</comment>
<dbReference type="InterPro" id="IPR039421">
    <property type="entry name" value="Type_1_exporter"/>
</dbReference>
<name>A0A7Y9X8P9_9ACTN</name>
<dbReference type="InterPro" id="IPR036640">
    <property type="entry name" value="ABC1_TM_sf"/>
</dbReference>
<feature type="transmembrane region" description="Helical" evidence="10">
    <location>
        <begin position="256"/>
        <end position="279"/>
    </location>
</feature>
<feature type="domain" description="ABC transporter" evidence="11">
    <location>
        <begin position="364"/>
        <end position="597"/>
    </location>
</feature>
<dbReference type="GO" id="GO:0015421">
    <property type="term" value="F:ABC-type oligopeptide transporter activity"/>
    <property type="evidence" value="ECO:0007669"/>
    <property type="project" value="TreeGrafter"/>
</dbReference>
<evidence type="ECO:0000256" key="3">
    <source>
        <dbReference type="ARBA" id="ARBA00022475"/>
    </source>
</evidence>
<dbReference type="GO" id="GO:0005524">
    <property type="term" value="F:ATP binding"/>
    <property type="evidence" value="ECO:0007669"/>
    <property type="project" value="UniProtKB-KW"/>
</dbReference>
<evidence type="ECO:0000256" key="7">
    <source>
        <dbReference type="ARBA" id="ARBA00022989"/>
    </source>
</evidence>
<keyword evidence="4 10" id="KW-0812">Transmembrane</keyword>
<evidence type="ECO:0000256" key="5">
    <source>
        <dbReference type="ARBA" id="ARBA00022741"/>
    </source>
</evidence>
<dbReference type="SUPFAM" id="SSF52540">
    <property type="entry name" value="P-loop containing nucleoside triphosphate hydrolases"/>
    <property type="match status" value="1"/>
</dbReference>
<evidence type="ECO:0000259" key="11">
    <source>
        <dbReference type="PROSITE" id="PS50893"/>
    </source>
</evidence>
<dbReference type="Proteomes" id="UP000584931">
    <property type="component" value="Unassembled WGS sequence"/>
</dbReference>
<organism evidence="13 14">
    <name type="scientific">Nocardiopsis sinuspersici</name>
    <dbReference type="NCBI Taxonomy" id="501010"/>
    <lineage>
        <taxon>Bacteria</taxon>
        <taxon>Bacillati</taxon>
        <taxon>Actinomycetota</taxon>
        <taxon>Actinomycetes</taxon>
        <taxon>Streptosporangiales</taxon>
        <taxon>Nocardiopsidaceae</taxon>
        <taxon>Nocardiopsis</taxon>
    </lineage>
</organism>
<evidence type="ECO:0000313" key="14">
    <source>
        <dbReference type="Proteomes" id="UP000584931"/>
    </source>
</evidence>
<keyword evidence="6 13" id="KW-0067">ATP-binding</keyword>
<feature type="transmembrane region" description="Helical" evidence="10">
    <location>
        <begin position="37"/>
        <end position="58"/>
    </location>
</feature>
<dbReference type="GO" id="GO:0005886">
    <property type="term" value="C:plasma membrane"/>
    <property type="evidence" value="ECO:0007669"/>
    <property type="project" value="UniProtKB-SubCell"/>
</dbReference>
<sequence>MNDPSRSDTVPSPDASGPRFAQFRVLWSFVRPYRRKLALGLVLALVGSALELANPMVIKLVLDSVSGGDGLLGPITLLLGLFVLGAVFGLWHWILLGTVAEKVVLDARTSLVRRYFRAALIPLSHRSSGELVTRATSDTVLLREAASSSVISLINGGVLLVGTLVMMGVLDPFLLAVTFVAVLVVTILFLTLMPSLAKAQERAQNSLGLMGGVLDGALRAIRTVKVSRAEERLGGQILEHAQESARYGVRSVRRQAVAWTVAFSGVQLAIIAILGLGALRVTSGAIEVSALIAFLLYAFTLMTPVMELSQSVTTLQSGIAAARRIREVEALPLEPSSEGAGTPLPAGTGSGGGAPDSDRGDTLLELRGVTARYAPGAESALDRVDLVLPRHGHTAIVGPSGGGKTTVFSLLLRFLEPEEGQLFLDGVPYLELTPGQVRDRFAYVEQDTPVIPGTIRENLLFSRPEASDEEVRRVLEQVRLAEKIDALEEGPDTPLDATSLSGGQRQRIALARALLCSPDVLLLDEATSQVDAITEAAITESVRDHADRAAVVTIAHRLSTVIHADTIVLMEDGRVRASGTHRELMERDDLYRELVAALHIAGSGERGFVDGSAEPERVTPLT</sequence>
<dbReference type="Pfam" id="PF00664">
    <property type="entry name" value="ABC_membrane"/>
    <property type="match status" value="1"/>
</dbReference>
<dbReference type="InterPro" id="IPR027417">
    <property type="entry name" value="P-loop_NTPase"/>
</dbReference>
<keyword evidence="8 10" id="KW-0472">Membrane</keyword>
<comment type="subcellular location">
    <subcellularLocation>
        <location evidence="1">Cell membrane</location>
        <topology evidence="1">Multi-pass membrane protein</topology>
    </subcellularLocation>
</comment>
<feature type="transmembrane region" description="Helical" evidence="10">
    <location>
        <begin position="150"/>
        <end position="167"/>
    </location>
</feature>
<reference evidence="13 14" key="1">
    <citation type="submission" date="2020-07" db="EMBL/GenBank/DDBJ databases">
        <title>Sequencing the genomes of 1000 actinobacteria strains.</title>
        <authorList>
            <person name="Klenk H.-P."/>
        </authorList>
    </citation>
    <scope>NUCLEOTIDE SEQUENCE [LARGE SCALE GENOMIC DNA]</scope>
    <source>
        <strain evidence="13 14">DSM 45278</strain>
    </source>
</reference>
<evidence type="ECO:0000256" key="9">
    <source>
        <dbReference type="SAM" id="MobiDB-lite"/>
    </source>
</evidence>
<evidence type="ECO:0000256" key="1">
    <source>
        <dbReference type="ARBA" id="ARBA00004651"/>
    </source>
</evidence>
<dbReference type="AlphaFoldDB" id="A0A7Y9X8P9"/>
<keyword evidence="2" id="KW-0813">Transport</keyword>
<dbReference type="CDD" id="cd18551">
    <property type="entry name" value="ABC_6TM_LmrA_like"/>
    <property type="match status" value="1"/>
</dbReference>
<dbReference type="PROSITE" id="PS50929">
    <property type="entry name" value="ABC_TM1F"/>
    <property type="match status" value="1"/>
</dbReference>
<evidence type="ECO:0000313" key="13">
    <source>
        <dbReference type="EMBL" id="NYH51219.1"/>
    </source>
</evidence>
<evidence type="ECO:0000256" key="10">
    <source>
        <dbReference type="SAM" id="Phobius"/>
    </source>
</evidence>
<keyword evidence="5" id="KW-0547">Nucleotide-binding</keyword>
<dbReference type="PANTHER" id="PTHR43394:SF1">
    <property type="entry name" value="ATP-BINDING CASSETTE SUB-FAMILY B MEMBER 10, MITOCHONDRIAL"/>
    <property type="match status" value="1"/>
</dbReference>
<feature type="region of interest" description="Disordered" evidence="9">
    <location>
        <begin position="332"/>
        <end position="361"/>
    </location>
</feature>
<accession>A0A7Y9X8P9</accession>
<dbReference type="PROSITE" id="PS00211">
    <property type="entry name" value="ABC_TRANSPORTER_1"/>
    <property type="match status" value="1"/>
</dbReference>
<dbReference type="PANTHER" id="PTHR43394">
    <property type="entry name" value="ATP-DEPENDENT PERMEASE MDL1, MITOCHONDRIAL"/>
    <property type="match status" value="1"/>
</dbReference>
<evidence type="ECO:0000259" key="12">
    <source>
        <dbReference type="PROSITE" id="PS50929"/>
    </source>
</evidence>
<dbReference type="SUPFAM" id="SSF90123">
    <property type="entry name" value="ABC transporter transmembrane region"/>
    <property type="match status" value="1"/>
</dbReference>
<dbReference type="InterPro" id="IPR003439">
    <property type="entry name" value="ABC_transporter-like_ATP-bd"/>
</dbReference>
<feature type="transmembrane region" description="Helical" evidence="10">
    <location>
        <begin position="70"/>
        <end position="95"/>
    </location>
</feature>
<dbReference type="InterPro" id="IPR011527">
    <property type="entry name" value="ABC1_TM_dom"/>
</dbReference>
<evidence type="ECO:0000256" key="6">
    <source>
        <dbReference type="ARBA" id="ARBA00022840"/>
    </source>
</evidence>
<dbReference type="FunFam" id="3.40.50.300:FF:000854">
    <property type="entry name" value="Multidrug ABC transporter ATP-binding protein"/>
    <property type="match status" value="1"/>
</dbReference>
<dbReference type="EMBL" id="JACCHL010000001">
    <property type="protein sequence ID" value="NYH51219.1"/>
    <property type="molecule type" value="Genomic_DNA"/>
</dbReference>
<dbReference type="SMART" id="SM00382">
    <property type="entry name" value="AAA"/>
    <property type="match status" value="1"/>
</dbReference>
<keyword evidence="7 10" id="KW-1133">Transmembrane helix</keyword>
<gene>
    <name evidence="13" type="ORF">HNR06_000808</name>
</gene>
<dbReference type="Gene3D" id="3.40.50.300">
    <property type="entry name" value="P-loop containing nucleotide triphosphate hydrolases"/>
    <property type="match status" value="1"/>
</dbReference>
<protein>
    <submittedName>
        <fullName evidence="13">ATP-binding cassette subfamily B protein</fullName>
    </submittedName>
</protein>